<evidence type="ECO:0000256" key="5">
    <source>
        <dbReference type="ARBA" id="ARBA00022833"/>
    </source>
</evidence>
<dbReference type="Pfam" id="PF01551">
    <property type="entry name" value="Peptidase_M23"/>
    <property type="match status" value="1"/>
</dbReference>
<feature type="transmembrane region" description="Helical" evidence="7">
    <location>
        <begin position="30"/>
        <end position="49"/>
    </location>
</feature>
<dbReference type="OrthoDB" id="9815245at2"/>
<protein>
    <submittedName>
        <fullName evidence="9">Peptidoglycan DD-metalloendopeptidase family protein</fullName>
    </submittedName>
</protein>
<keyword evidence="3" id="KW-0479">Metal-binding</keyword>
<dbReference type="AlphaFoldDB" id="A0A843YXT5"/>
<keyword evidence="5" id="KW-0862">Zinc</keyword>
<dbReference type="InterPro" id="IPR050570">
    <property type="entry name" value="Cell_wall_metabolism_enzyme"/>
</dbReference>
<keyword evidence="7" id="KW-0812">Transmembrane</keyword>
<keyword evidence="7" id="KW-1133">Transmembrane helix</keyword>
<evidence type="ECO:0000256" key="1">
    <source>
        <dbReference type="ARBA" id="ARBA00001947"/>
    </source>
</evidence>
<evidence type="ECO:0000313" key="10">
    <source>
        <dbReference type="Proteomes" id="UP000451565"/>
    </source>
</evidence>
<evidence type="ECO:0000313" key="9">
    <source>
        <dbReference type="EMBL" id="MQR02278.1"/>
    </source>
</evidence>
<dbReference type="EMBL" id="WINI01000008">
    <property type="protein sequence ID" value="MQR02278.1"/>
    <property type="molecule type" value="Genomic_DNA"/>
</dbReference>
<evidence type="ECO:0000259" key="8">
    <source>
        <dbReference type="Pfam" id="PF01551"/>
    </source>
</evidence>
<gene>
    <name evidence="9" type="ORF">GEV47_16500</name>
</gene>
<keyword evidence="2" id="KW-0645">Protease</keyword>
<dbReference type="PANTHER" id="PTHR21666:SF288">
    <property type="entry name" value="CELL DIVISION PROTEIN YTFB"/>
    <property type="match status" value="1"/>
</dbReference>
<feature type="domain" description="M23ase beta-sheet core" evidence="8">
    <location>
        <begin position="341"/>
        <end position="436"/>
    </location>
</feature>
<accession>A0A843YXT5</accession>
<keyword evidence="7" id="KW-0472">Membrane</keyword>
<dbReference type="InterPro" id="IPR016047">
    <property type="entry name" value="M23ase_b-sheet_dom"/>
</dbReference>
<dbReference type="Gene3D" id="3.10.450.350">
    <property type="match status" value="2"/>
</dbReference>
<evidence type="ECO:0000256" key="7">
    <source>
        <dbReference type="SAM" id="Phobius"/>
    </source>
</evidence>
<organism evidence="9 10">
    <name type="scientific">Glaciimonas soli</name>
    <dbReference type="NCBI Taxonomy" id="2590999"/>
    <lineage>
        <taxon>Bacteria</taxon>
        <taxon>Pseudomonadati</taxon>
        <taxon>Pseudomonadota</taxon>
        <taxon>Betaproteobacteria</taxon>
        <taxon>Burkholderiales</taxon>
        <taxon>Oxalobacteraceae</taxon>
        <taxon>Glaciimonas</taxon>
    </lineage>
</organism>
<comment type="caution">
    <text evidence="9">The sequence shown here is derived from an EMBL/GenBank/DDBJ whole genome shotgun (WGS) entry which is preliminary data.</text>
</comment>
<dbReference type="InterPro" id="IPR011055">
    <property type="entry name" value="Dup_hybrid_motif"/>
</dbReference>
<evidence type="ECO:0000256" key="6">
    <source>
        <dbReference type="ARBA" id="ARBA00023049"/>
    </source>
</evidence>
<dbReference type="RefSeq" id="WP_153235883.1">
    <property type="nucleotide sequence ID" value="NZ_WINI01000008.1"/>
</dbReference>
<evidence type="ECO:0000256" key="2">
    <source>
        <dbReference type="ARBA" id="ARBA00022670"/>
    </source>
</evidence>
<dbReference type="SUPFAM" id="SSF51261">
    <property type="entry name" value="Duplicated hybrid motif"/>
    <property type="match status" value="1"/>
</dbReference>
<comment type="cofactor">
    <cofactor evidence="1">
        <name>Zn(2+)</name>
        <dbReference type="ChEBI" id="CHEBI:29105"/>
    </cofactor>
</comment>
<dbReference type="GO" id="GO:0004222">
    <property type="term" value="F:metalloendopeptidase activity"/>
    <property type="evidence" value="ECO:0007669"/>
    <property type="project" value="TreeGrafter"/>
</dbReference>
<sequence length="486" mass="53033">MSLKDKFIDYRPSAKLLNAHLPKSSRKTRIVSASALFFAVCAFGAYGVAPIEPDTSDIHIKAISQELALPNLQQQVEKLSNQDQLYVAEGTMRNSDTLASLMTRLGIDDSHATNFIKTDSVARAVMRLPAGSTVQAQTDANGELQWLRASLPDAKAATTKANKKDPIAADSTSVENDTNTNVNNIIISRRDDKFSASQQSVALEKRIEMHSGVIRTSLFAATDAADIPDTISSQLIDIFGTNINFANDIKRGDSFNIAYETFWQNGQFVRTGKILAGEFINGGKTYQSVWFDDPKNAQGGGYYGFDGKSMKQAFLKSPLTYTRISSGFSMRLHPILGTWKKHEGVDFAAPTGTPIHAASDGVVDFAGVQNGYGNVVILKHANNIATVYGHMSRFAGLRKGNKVTQGEVIGYVGMTGWATGPHLHYEFRVADKPLDPMTVTLPNAQALTGNKLQRFQAVASDMSHRFALLQAKENTPFEKKMQLAAK</sequence>
<name>A0A843YXT5_9BURK</name>
<reference evidence="9 10" key="1">
    <citation type="submission" date="2019-10" db="EMBL/GenBank/DDBJ databases">
        <title>Glaciimonas soli sp. nov., a psychrophilic bacterium isolated from the forest soil of a high elevation mountain in Taiwan.</title>
        <authorList>
            <person name="Wang L.-T."/>
            <person name="Shieh W.Y."/>
        </authorList>
    </citation>
    <scope>NUCLEOTIDE SEQUENCE [LARGE SCALE GENOMIC DNA]</scope>
    <source>
        <strain evidence="9 10">GS1</strain>
    </source>
</reference>
<dbReference type="CDD" id="cd12797">
    <property type="entry name" value="M23_peptidase"/>
    <property type="match status" value="1"/>
</dbReference>
<dbReference type="GO" id="GO:0046872">
    <property type="term" value="F:metal ion binding"/>
    <property type="evidence" value="ECO:0007669"/>
    <property type="project" value="UniProtKB-KW"/>
</dbReference>
<dbReference type="GO" id="GO:0006508">
    <property type="term" value="P:proteolysis"/>
    <property type="evidence" value="ECO:0007669"/>
    <property type="project" value="UniProtKB-KW"/>
</dbReference>
<evidence type="ECO:0000256" key="4">
    <source>
        <dbReference type="ARBA" id="ARBA00022801"/>
    </source>
</evidence>
<evidence type="ECO:0000256" key="3">
    <source>
        <dbReference type="ARBA" id="ARBA00022723"/>
    </source>
</evidence>
<keyword evidence="6" id="KW-0482">Metalloprotease</keyword>
<dbReference type="Gene3D" id="2.70.70.10">
    <property type="entry name" value="Glucose Permease (Domain IIA)"/>
    <property type="match status" value="1"/>
</dbReference>
<dbReference type="PANTHER" id="PTHR21666">
    <property type="entry name" value="PEPTIDASE-RELATED"/>
    <property type="match status" value="1"/>
</dbReference>
<dbReference type="Proteomes" id="UP000451565">
    <property type="component" value="Unassembled WGS sequence"/>
</dbReference>
<proteinExistence type="predicted"/>
<keyword evidence="10" id="KW-1185">Reference proteome</keyword>
<keyword evidence="4" id="KW-0378">Hydrolase</keyword>